<proteinExistence type="predicted"/>
<sequence>MFPSLSLLSLSLIFPNPLILGQLFPLPPLEIRCNTSTNEPNTEAITTASISSSVSASRPLPFGTNESIWVKVLMSVIQYSILGAWAKLGVTVLLSMVRKSSSMFMGPRVARE</sequence>
<evidence type="ECO:0000256" key="1">
    <source>
        <dbReference type="SAM" id="SignalP"/>
    </source>
</evidence>
<keyword evidence="1" id="KW-0732">Signal</keyword>
<dbReference type="Proteomes" id="UP001140949">
    <property type="component" value="Unassembled WGS sequence"/>
</dbReference>
<name>A0AAX6EMS5_IRIPA</name>
<evidence type="ECO:0000313" key="3">
    <source>
        <dbReference type="Proteomes" id="UP001140949"/>
    </source>
</evidence>
<reference evidence="2" key="2">
    <citation type="submission" date="2023-04" db="EMBL/GenBank/DDBJ databases">
        <authorList>
            <person name="Bruccoleri R.E."/>
            <person name="Oakeley E.J."/>
            <person name="Faust A.-M."/>
            <person name="Dessus-Babus S."/>
            <person name="Altorfer M."/>
            <person name="Burckhardt D."/>
            <person name="Oertli M."/>
            <person name="Naumann U."/>
            <person name="Petersen F."/>
            <person name="Wong J."/>
        </authorList>
    </citation>
    <scope>NUCLEOTIDE SEQUENCE</scope>
    <source>
        <strain evidence="2">GSM-AAB239-AS_SAM_17_03QT</strain>
        <tissue evidence="2">Leaf</tissue>
    </source>
</reference>
<gene>
    <name evidence="2" type="ORF">M6B38_182200</name>
</gene>
<feature type="chain" id="PRO_5043646309" evidence="1">
    <location>
        <begin position="22"/>
        <end position="112"/>
    </location>
</feature>
<reference evidence="2" key="1">
    <citation type="journal article" date="2023" name="GigaByte">
        <title>Genome assembly of the bearded iris, Iris pallida Lam.</title>
        <authorList>
            <person name="Bruccoleri R.E."/>
            <person name="Oakeley E.J."/>
            <person name="Faust A.M.E."/>
            <person name="Altorfer M."/>
            <person name="Dessus-Babus S."/>
            <person name="Burckhardt D."/>
            <person name="Oertli M."/>
            <person name="Naumann U."/>
            <person name="Petersen F."/>
            <person name="Wong J."/>
        </authorList>
    </citation>
    <scope>NUCLEOTIDE SEQUENCE</scope>
    <source>
        <strain evidence="2">GSM-AAB239-AS_SAM_17_03QT</strain>
    </source>
</reference>
<comment type="caution">
    <text evidence="2">The sequence shown here is derived from an EMBL/GenBank/DDBJ whole genome shotgun (WGS) entry which is preliminary data.</text>
</comment>
<feature type="signal peptide" evidence="1">
    <location>
        <begin position="1"/>
        <end position="21"/>
    </location>
</feature>
<dbReference type="AlphaFoldDB" id="A0AAX6EMS5"/>
<evidence type="ECO:0000313" key="2">
    <source>
        <dbReference type="EMBL" id="KAJ6805135.1"/>
    </source>
</evidence>
<dbReference type="EMBL" id="JANAVB010035616">
    <property type="protein sequence ID" value="KAJ6805135.1"/>
    <property type="molecule type" value="Genomic_DNA"/>
</dbReference>
<organism evidence="2 3">
    <name type="scientific">Iris pallida</name>
    <name type="common">Sweet iris</name>
    <dbReference type="NCBI Taxonomy" id="29817"/>
    <lineage>
        <taxon>Eukaryota</taxon>
        <taxon>Viridiplantae</taxon>
        <taxon>Streptophyta</taxon>
        <taxon>Embryophyta</taxon>
        <taxon>Tracheophyta</taxon>
        <taxon>Spermatophyta</taxon>
        <taxon>Magnoliopsida</taxon>
        <taxon>Liliopsida</taxon>
        <taxon>Asparagales</taxon>
        <taxon>Iridaceae</taxon>
        <taxon>Iridoideae</taxon>
        <taxon>Irideae</taxon>
        <taxon>Iris</taxon>
    </lineage>
</organism>
<keyword evidence="3" id="KW-1185">Reference proteome</keyword>
<accession>A0AAX6EMS5</accession>
<protein>
    <submittedName>
        <fullName evidence="2">Protein NRT1/ PTR FAMILY 5.2-like</fullName>
    </submittedName>
</protein>